<evidence type="ECO:0000313" key="7">
    <source>
        <dbReference type="Proteomes" id="UP000758603"/>
    </source>
</evidence>
<gene>
    <name evidence="6" type="ORF">BKA67DRAFT_654379</name>
</gene>
<dbReference type="SMART" id="SM00726">
    <property type="entry name" value="UIM"/>
    <property type="match status" value="2"/>
</dbReference>
<evidence type="ECO:0000256" key="4">
    <source>
        <dbReference type="SAM" id="MobiDB-lite"/>
    </source>
</evidence>
<feature type="binding site" evidence="2">
    <location>
        <position position="298"/>
    </location>
    <ligand>
        <name>substrate</name>
    </ligand>
</feature>
<dbReference type="SUPFAM" id="SSF56024">
    <property type="entry name" value="Phospholipase D/nuclease"/>
    <property type="match status" value="2"/>
</dbReference>
<name>A0A9P8UZ55_9PEZI</name>
<evidence type="ECO:0000259" key="5">
    <source>
        <dbReference type="PROSITE" id="PS50035"/>
    </source>
</evidence>
<dbReference type="Pfam" id="PF02809">
    <property type="entry name" value="UIM"/>
    <property type="match status" value="1"/>
</dbReference>
<feature type="region of interest" description="Disordered" evidence="4">
    <location>
        <begin position="23"/>
        <end position="178"/>
    </location>
</feature>
<proteinExistence type="predicted"/>
<evidence type="ECO:0000313" key="6">
    <source>
        <dbReference type="EMBL" id="KAH6661256.1"/>
    </source>
</evidence>
<evidence type="ECO:0000256" key="2">
    <source>
        <dbReference type="PIRSR" id="PIRSR610347-2"/>
    </source>
</evidence>
<feature type="active site" description="Nucleophile" evidence="1">
    <location>
        <position position="296"/>
    </location>
</feature>
<evidence type="ECO:0000256" key="3">
    <source>
        <dbReference type="PIRSR" id="PIRSR610347-3"/>
    </source>
</evidence>
<feature type="binding site" evidence="2">
    <location>
        <position position="537"/>
    </location>
    <ligand>
        <name>substrate</name>
    </ligand>
</feature>
<dbReference type="GeneID" id="70135443"/>
<dbReference type="PROSITE" id="PS50035">
    <property type="entry name" value="PLD"/>
    <property type="match status" value="1"/>
</dbReference>
<dbReference type="AlphaFoldDB" id="A0A9P8UZ55"/>
<dbReference type="CDD" id="cd09123">
    <property type="entry name" value="PLDc_Tdp1_2"/>
    <property type="match status" value="1"/>
</dbReference>
<dbReference type="EMBL" id="JAGPXC010000001">
    <property type="protein sequence ID" value="KAH6661256.1"/>
    <property type="molecule type" value="Genomic_DNA"/>
</dbReference>
<comment type="caution">
    <text evidence="6">The sequence shown here is derived from an EMBL/GenBank/DDBJ whole genome shotgun (WGS) entry which is preliminary data.</text>
</comment>
<feature type="domain" description="PLD phosphodiesterase" evidence="5">
    <location>
        <begin position="530"/>
        <end position="565"/>
    </location>
</feature>
<dbReference type="InterPro" id="IPR001736">
    <property type="entry name" value="PLipase_D/transphosphatidylase"/>
</dbReference>
<feature type="compositionally biased region" description="Polar residues" evidence="4">
    <location>
        <begin position="65"/>
        <end position="80"/>
    </location>
</feature>
<feature type="active site" description="Proton donor/acceptor" evidence="1">
    <location>
        <position position="535"/>
    </location>
</feature>
<dbReference type="Proteomes" id="UP000758603">
    <property type="component" value="Unassembled WGS sequence"/>
</dbReference>
<dbReference type="GO" id="GO:0003690">
    <property type="term" value="F:double-stranded DNA binding"/>
    <property type="evidence" value="ECO:0007669"/>
    <property type="project" value="TreeGrafter"/>
</dbReference>
<dbReference type="Pfam" id="PF06087">
    <property type="entry name" value="Tyr-DNA_phospho"/>
    <property type="match status" value="1"/>
</dbReference>
<feature type="site" description="Interaction with DNA" evidence="3">
    <location>
        <position position="562"/>
    </location>
</feature>
<dbReference type="InterPro" id="IPR010347">
    <property type="entry name" value="Tdp1"/>
</dbReference>
<dbReference type="PANTHER" id="PTHR12415">
    <property type="entry name" value="TYROSYL-DNA PHOSPHODIESTERASE 1"/>
    <property type="match status" value="1"/>
</dbReference>
<feature type="compositionally biased region" description="Low complexity" evidence="4">
    <location>
        <begin position="108"/>
        <end position="119"/>
    </location>
</feature>
<dbReference type="GO" id="GO:0006281">
    <property type="term" value="P:DNA repair"/>
    <property type="evidence" value="ECO:0007669"/>
    <property type="project" value="InterPro"/>
</dbReference>
<dbReference type="GO" id="GO:0005634">
    <property type="term" value="C:nucleus"/>
    <property type="evidence" value="ECO:0007669"/>
    <property type="project" value="InterPro"/>
</dbReference>
<evidence type="ECO:0000256" key="1">
    <source>
        <dbReference type="PIRSR" id="PIRSR610347-1"/>
    </source>
</evidence>
<reference evidence="6" key="1">
    <citation type="journal article" date="2021" name="Nat. Commun.">
        <title>Genetic determinants of endophytism in the Arabidopsis root mycobiome.</title>
        <authorList>
            <person name="Mesny F."/>
            <person name="Miyauchi S."/>
            <person name="Thiergart T."/>
            <person name="Pickel B."/>
            <person name="Atanasova L."/>
            <person name="Karlsson M."/>
            <person name="Huettel B."/>
            <person name="Barry K.W."/>
            <person name="Haridas S."/>
            <person name="Chen C."/>
            <person name="Bauer D."/>
            <person name="Andreopoulos W."/>
            <person name="Pangilinan J."/>
            <person name="LaButti K."/>
            <person name="Riley R."/>
            <person name="Lipzen A."/>
            <person name="Clum A."/>
            <person name="Drula E."/>
            <person name="Henrissat B."/>
            <person name="Kohler A."/>
            <person name="Grigoriev I.V."/>
            <person name="Martin F.M."/>
            <person name="Hacquard S."/>
        </authorList>
    </citation>
    <scope>NUCLEOTIDE SEQUENCE</scope>
    <source>
        <strain evidence="6">MPI-SDFR-AT-0073</strain>
    </source>
</reference>
<dbReference type="CDD" id="cd09122">
    <property type="entry name" value="PLDc_Tdp1_1"/>
    <property type="match status" value="1"/>
</dbReference>
<dbReference type="PANTHER" id="PTHR12415:SF4">
    <property type="entry name" value="TYROSYL-DNA PHOSPHODIESTERASE DOMAIN-CONTAINING PROTEIN"/>
    <property type="match status" value="1"/>
</dbReference>
<keyword evidence="7" id="KW-1185">Reference proteome</keyword>
<dbReference type="Gene3D" id="3.30.870.10">
    <property type="entry name" value="Endonuclease Chain A"/>
    <property type="match status" value="2"/>
</dbReference>
<organism evidence="6 7">
    <name type="scientific">Truncatella angustata</name>
    <dbReference type="NCBI Taxonomy" id="152316"/>
    <lineage>
        <taxon>Eukaryota</taxon>
        <taxon>Fungi</taxon>
        <taxon>Dikarya</taxon>
        <taxon>Ascomycota</taxon>
        <taxon>Pezizomycotina</taxon>
        <taxon>Sordariomycetes</taxon>
        <taxon>Xylariomycetidae</taxon>
        <taxon>Amphisphaeriales</taxon>
        <taxon>Sporocadaceae</taxon>
        <taxon>Truncatella</taxon>
    </lineage>
</organism>
<dbReference type="OrthoDB" id="47785at2759"/>
<dbReference type="GO" id="GO:0017005">
    <property type="term" value="F:3'-tyrosyl-DNA phosphodiesterase activity"/>
    <property type="evidence" value="ECO:0007669"/>
    <property type="project" value="TreeGrafter"/>
</dbReference>
<dbReference type="RefSeq" id="XP_045965387.1">
    <property type="nucleotide sequence ID" value="XM_046106552.1"/>
</dbReference>
<dbReference type="Pfam" id="PF23625">
    <property type="entry name" value="UIM_2"/>
    <property type="match status" value="1"/>
</dbReference>
<dbReference type="GO" id="GO:0003697">
    <property type="term" value="F:single-stranded DNA binding"/>
    <property type="evidence" value="ECO:0007669"/>
    <property type="project" value="TreeGrafter"/>
</dbReference>
<feature type="compositionally biased region" description="Basic and acidic residues" evidence="4">
    <location>
        <begin position="128"/>
        <end position="140"/>
    </location>
</feature>
<accession>A0A9P8UZ55</accession>
<protein>
    <submittedName>
        <fullName evidence="6">Tyrosyl-DNA phosphodiesterase-domain-containing protein</fullName>
    </submittedName>
</protein>
<sequence>MAGSVNNSDDDDADLKRAIKLSLAGSSSHSGNHVIELSSDDSSNDEELNRAIALSLADDDPDATASESEGSPDENGQSIVYQPKQGNGCPAGTKEDTKRLQEQPSAEPSQSKGQSSGPPAGRPLGLKGVDRKKMEEDRLARLASKRKIPGFDQETQGKENKLRTGSAPQLWGPGRAPDTKTEIKVVGPSLSSSIGSQCLRFPKGVVKKTFARGVPRTDDDIKIEEIFQKDELQMAVLSSFQWDEEWMLSKIDVRKTNICLIAFANSKEQQEEMKANALGGTIKFCFPPTSAMGNMHSKLQLLKFASHLRIVVPTGNLVPYDWGETGVMENMVFIIDLPVIEEPDRWATNALTPFGQELVFFLTSQGLEHSLVKSLEKYDFTETSRYAFVHTIGTTHTGDDWKRTGYCGLGRAVATLGLAADAIELDYVVSSLGSVSHDLITAIYYAAQGDDGLGEYRERSARAKQAKASSVEEALRRINDHFRVYFPSRHMIEQSRGGRQCAGTINAQLKWWDADSFPRHLVHESQNVRSGLLMHSKLIFVRSKQSGKNLVSWAYVGSANLSESAWGRLTKEKQTGNPKLTCRNWECGVVVPVLPVTDNHDNSNGTRLLNSNSRATLNTDIPDMSVFLGSIPVPIIWPSEAYGRTGAKRPWLFLEN</sequence>
<dbReference type="InterPro" id="IPR003903">
    <property type="entry name" value="UIM_dom"/>
</dbReference>